<reference evidence="1" key="1">
    <citation type="submission" date="2018-05" db="EMBL/GenBank/DDBJ databases">
        <title>Draft genome of Mucuna pruriens seed.</title>
        <authorList>
            <person name="Nnadi N.E."/>
            <person name="Vos R."/>
            <person name="Hasami M.H."/>
            <person name="Devisetty U.K."/>
            <person name="Aguiy J.C."/>
        </authorList>
    </citation>
    <scope>NUCLEOTIDE SEQUENCE [LARGE SCALE GENOMIC DNA]</scope>
    <source>
        <strain evidence="1">JCA_2017</strain>
    </source>
</reference>
<dbReference type="InterPro" id="IPR036397">
    <property type="entry name" value="RNaseH_sf"/>
</dbReference>
<dbReference type="EMBL" id="QJKJ01001382">
    <property type="protein sequence ID" value="RDY07872.1"/>
    <property type="molecule type" value="Genomic_DNA"/>
</dbReference>
<feature type="non-terminal residue" evidence="1">
    <location>
        <position position="1"/>
    </location>
</feature>
<sequence length="174" mass="19591">MANPSRSDWIHFLEDALWAYRTAYRTPLGMSPYRIVFGKACHMILAHQVEYRSKRAVPARLTPPWTDRLYSPTAQVERPNQAAQSGDLVVKCSVHRKRPNSYLISILVSLHRLALISILTVVHSVIRNASLDRGDAGDRLARHRTLVDMILSVLPIDASKPPLFPAIQSETESV</sequence>
<gene>
    <name evidence="1" type="ORF">CR513_07948</name>
</gene>
<dbReference type="Gene3D" id="3.30.420.10">
    <property type="entry name" value="Ribonuclease H-like superfamily/Ribonuclease H"/>
    <property type="match status" value="1"/>
</dbReference>
<evidence type="ECO:0000313" key="2">
    <source>
        <dbReference type="Proteomes" id="UP000257109"/>
    </source>
</evidence>
<dbReference type="GO" id="GO:0003676">
    <property type="term" value="F:nucleic acid binding"/>
    <property type="evidence" value="ECO:0007669"/>
    <property type="project" value="InterPro"/>
</dbReference>
<evidence type="ECO:0000313" key="1">
    <source>
        <dbReference type="EMBL" id="RDY07872.1"/>
    </source>
</evidence>
<keyword evidence="2" id="KW-1185">Reference proteome</keyword>
<accession>A0A371HYK9</accession>
<dbReference type="AlphaFoldDB" id="A0A371HYK9"/>
<name>A0A371HYK9_MUCPR</name>
<organism evidence="1 2">
    <name type="scientific">Mucuna pruriens</name>
    <name type="common">Velvet bean</name>
    <name type="synonym">Dolichos pruriens</name>
    <dbReference type="NCBI Taxonomy" id="157652"/>
    <lineage>
        <taxon>Eukaryota</taxon>
        <taxon>Viridiplantae</taxon>
        <taxon>Streptophyta</taxon>
        <taxon>Embryophyta</taxon>
        <taxon>Tracheophyta</taxon>
        <taxon>Spermatophyta</taxon>
        <taxon>Magnoliopsida</taxon>
        <taxon>eudicotyledons</taxon>
        <taxon>Gunneridae</taxon>
        <taxon>Pentapetalae</taxon>
        <taxon>rosids</taxon>
        <taxon>fabids</taxon>
        <taxon>Fabales</taxon>
        <taxon>Fabaceae</taxon>
        <taxon>Papilionoideae</taxon>
        <taxon>50 kb inversion clade</taxon>
        <taxon>NPAAA clade</taxon>
        <taxon>indigoferoid/millettioid clade</taxon>
        <taxon>Phaseoleae</taxon>
        <taxon>Mucuna</taxon>
    </lineage>
</organism>
<proteinExistence type="predicted"/>
<dbReference type="Proteomes" id="UP000257109">
    <property type="component" value="Unassembled WGS sequence"/>
</dbReference>
<protein>
    <submittedName>
        <fullName evidence="1">Uncharacterized protein</fullName>
    </submittedName>
</protein>
<dbReference type="OrthoDB" id="1903608at2759"/>
<comment type="caution">
    <text evidence="1">The sequence shown here is derived from an EMBL/GenBank/DDBJ whole genome shotgun (WGS) entry which is preliminary data.</text>
</comment>